<keyword evidence="7" id="KW-1185">Reference proteome</keyword>
<dbReference type="InterPro" id="IPR050109">
    <property type="entry name" value="HTH-type_TetR-like_transc_reg"/>
</dbReference>
<feature type="DNA-binding region" description="H-T-H motif" evidence="4">
    <location>
        <begin position="37"/>
        <end position="56"/>
    </location>
</feature>
<evidence type="ECO:0000256" key="2">
    <source>
        <dbReference type="ARBA" id="ARBA00023125"/>
    </source>
</evidence>
<keyword evidence="2 4" id="KW-0238">DNA-binding</keyword>
<dbReference type="Proteomes" id="UP001212042">
    <property type="component" value="Unassembled WGS sequence"/>
</dbReference>
<dbReference type="PANTHER" id="PTHR30055:SF240">
    <property type="entry name" value="HTH-TYPE TRANSCRIPTIONAL REGULATOR ACRR"/>
    <property type="match status" value="1"/>
</dbReference>
<dbReference type="InterPro" id="IPR036271">
    <property type="entry name" value="Tet_transcr_reg_TetR-rel_C_sf"/>
</dbReference>
<evidence type="ECO:0000256" key="4">
    <source>
        <dbReference type="PROSITE-ProRule" id="PRU00335"/>
    </source>
</evidence>
<dbReference type="EMBL" id="JAQJZJ010000003">
    <property type="protein sequence ID" value="MDA7086244.1"/>
    <property type="molecule type" value="Genomic_DNA"/>
</dbReference>
<keyword evidence="1" id="KW-0805">Transcription regulation</keyword>
<proteinExistence type="predicted"/>
<name>A0ABT4XDH6_9PSED</name>
<evidence type="ECO:0000256" key="1">
    <source>
        <dbReference type="ARBA" id="ARBA00023015"/>
    </source>
</evidence>
<reference evidence="6 7" key="1">
    <citation type="submission" date="2023-01" db="EMBL/GenBank/DDBJ databases">
        <title>Pseudomonas SA3-5T sp. nov., isolated from tidal flat sediment.</title>
        <authorList>
            <person name="Kim H.S."/>
            <person name="Kim J.-S."/>
            <person name="Suh M.K."/>
            <person name="Eom M.K."/>
            <person name="Lee J.-S."/>
        </authorList>
    </citation>
    <scope>NUCLEOTIDE SEQUENCE [LARGE SCALE GENOMIC DNA]</scope>
    <source>
        <strain evidence="6 7">SA3-5</strain>
    </source>
</reference>
<dbReference type="PANTHER" id="PTHR30055">
    <property type="entry name" value="HTH-TYPE TRANSCRIPTIONAL REGULATOR RUTR"/>
    <property type="match status" value="1"/>
</dbReference>
<dbReference type="Gene3D" id="1.10.357.10">
    <property type="entry name" value="Tetracycline Repressor, domain 2"/>
    <property type="match status" value="1"/>
</dbReference>
<evidence type="ECO:0000256" key="3">
    <source>
        <dbReference type="ARBA" id="ARBA00023163"/>
    </source>
</evidence>
<dbReference type="RefSeq" id="WP_271347158.1">
    <property type="nucleotide sequence ID" value="NZ_JAQJZJ010000003.1"/>
</dbReference>
<sequence length="199" mass="22645">MITQKEASPCSPALSPHQKVRRAALALFAEKGFHSISLRKLAGELGVQAGSIYNHIKSKNSLLFELIDEHESDLLDAIEMAVPRSCGPLESLLAYTHAHLQFNAEYQQRHLVSRLEFRNLNDQQQQVINEIRNAYHKMLERIILHGVKESIFNPTKIKEKSIIIIAMLNELPNLKYQEPQPSFEHVITLTQEMILGSLT</sequence>
<evidence type="ECO:0000313" key="7">
    <source>
        <dbReference type="Proteomes" id="UP001212042"/>
    </source>
</evidence>
<keyword evidence="3" id="KW-0804">Transcription</keyword>
<dbReference type="InterPro" id="IPR001647">
    <property type="entry name" value="HTH_TetR"/>
</dbReference>
<gene>
    <name evidence="6" type="ORF">PH586_07625</name>
</gene>
<dbReference type="Pfam" id="PF17932">
    <property type="entry name" value="TetR_C_24"/>
    <property type="match status" value="1"/>
</dbReference>
<feature type="domain" description="HTH tetR-type" evidence="5">
    <location>
        <begin position="14"/>
        <end position="74"/>
    </location>
</feature>
<accession>A0ABT4XDH6</accession>
<dbReference type="PRINTS" id="PR00455">
    <property type="entry name" value="HTHTETR"/>
</dbReference>
<evidence type="ECO:0000313" key="6">
    <source>
        <dbReference type="EMBL" id="MDA7086244.1"/>
    </source>
</evidence>
<organism evidence="6 7">
    <name type="scientific">Pseudomonas aestuarii</name>
    <dbReference type="NCBI Taxonomy" id="3018340"/>
    <lineage>
        <taxon>Bacteria</taxon>
        <taxon>Pseudomonadati</taxon>
        <taxon>Pseudomonadota</taxon>
        <taxon>Gammaproteobacteria</taxon>
        <taxon>Pseudomonadales</taxon>
        <taxon>Pseudomonadaceae</taxon>
        <taxon>Pseudomonas</taxon>
    </lineage>
</organism>
<comment type="caution">
    <text evidence="6">The sequence shown here is derived from an EMBL/GenBank/DDBJ whole genome shotgun (WGS) entry which is preliminary data.</text>
</comment>
<dbReference type="SUPFAM" id="SSF46689">
    <property type="entry name" value="Homeodomain-like"/>
    <property type="match status" value="1"/>
</dbReference>
<dbReference type="Pfam" id="PF00440">
    <property type="entry name" value="TetR_N"/>
    <property type="match status" value="1"/>
</dbReference>
<evidence type="ECO:0000259" key="5">
    <source>
        <dbReference type="PROSITE" id="PS50977"/>
    </source>
</evidence>
<dbReference type="PROSITE" id="PS50977">
    <property type="entry name" value="HTH_TETR_2"/>
    <property type="match status" value="1"/>
</dbReference>
<protein>
    <submittedName>
        <fullName evidence="6">TetR/AcrR family transcriptional regulator</fullName>
    </submittedName>
</protein>
<dbReference type="SUPFAM" id="SSF48498">
    <property type="entry name" value="Tetracyclin repressor-like, C-terminal domain"/>
    <property type="match status" value="1"/>
</dbReference>
<dbReference type="InterPro" id="IPR041490">
    <property type="entry name" value="KstR2_TetR_C"/>
</dbReference>
<dbReference type="InterPro" id="IPR009057">
    <property type="entry name" value="Homeodomain-like_sf"/>
</dbReference>